<dbReference type="RefSeq" id="WP_310113708.1">
    <property type="nucleotide sequence ID" value="NZ_JAVDTN010000014.1"/>
</dbReference>
<dbReference type="Proteomes" id="UP001262032">
    <property type="component" value="Unassembled WGS sequence"/>
</dbReference>
<dbReference type="GO" id="GO:0000976">
    <property type="term" value="F:transcription cis-regulatory region binding"/>
    <property type="evidence" value="ECO:0007669"/>
    <property type="project" value="TreeGrafter"/>
</dbReference>
<sequence length="162" mass="17552">MRGHGIHQRHAAEFCYRSGPHAKNVEVPRDLSVVGYDDLPLAAWVAPSLTTINQPLSEMAETAVRMILGMARGTDPHPRSIETGYGTGCPREQWPRTPEDLGRQGCGPDSHSEPTACAGTFPPDGQRTGPDHCDPADGGYGRFETDPCVSHHKYLGLVRALP</sequence>
<evidence type="ECO:0000256" key="2">
    <source>
        <dbReference type="ARBA" id="ARBA00023125"/>
    </source>
</evidence>
<keyword evidence="3" id="KW-0804">Transcription</keyword>
<evidence type="ECO:0000256" key="3">
    <source>
        <dbReference type="ARBA" id="ARBA00023163"/>
    </source>
</evidence>
<organism evidence="6 7">
    <name type="scientific">Pseudarthrobacter oxydans</name>
    <name type="common">Arthrobacter oxydans</name>
    <dbReference type="NCBI Taxonomy" id="1671"/>
    <lineage>
        <taxon>Bacteria</taxon>
        <taxon>Bacillati</taxon>
        <taxon>Actinomycetota</taxon>
        <taxon>Actinomycetes</taxon>
        <taxon>Micrococcales</taxon>
        <taxon>Micrococcaceae</taxon>
        <taxon>Pseudarthrobacter</taxon>
    </lineage>
</organism>
<feature type="compositionally biased region" description="Basic and acidic residues" evidence="4">
    <location>
        <begin position="93"/>
        <end position="102"/>
    </location>
</feature>
<evidence type="ECO:0000256" key="4">
    <source>
        <dbReference type="SAM" id="MobiDB-lite"/>
    </source>
</evidence>
<gene>
    <name evidence="6" type="ORF">J2X12_003368</name>
</gene>
<dbReference type="CDD" id="cd06267">
    <property type="entry name" value="PBP1_LacI_sugar_binding-like"/>
    <property type="match status" value="1"/>
</dbReference>
<keyword evidence="1" id="KW-0805">Transcription regulation</keyword>
<protein>
    <recommendedName>
        <fullName evidence="5">Transcriptional regulator LacI/GalR-like sensor domain-containing protein</fullName>
    </recommendedName>
</protein>
<dbReference type="PANTHER" id="PTHR30146:SF153">
    <property type="entry name" value="LACTOSE OPERON REPRESSOR"/>
    <property type="match status" value="1"/>
</dbReference>
<feature type="region of interest" description="Disordered" evidence="4">
    <location>
        <begin position="74"/>
        <end position="130"/>
    </location>
</feature>
<evidence type="ECO:0000313" key="6">
    <source>
        <dbReference type="EMBL" id="MDR7165319.1"/>
    </source>
</evidence>
<dbReference type="Pfam" id="PF13377">
    <property type="entry name" value="Peripla_BP_3"/>
    <property type="match status" value="1"/>
</dbReference>
<dbReference type="InterPro" id="IPR028082">
    <property type="entry name" value="Peripla_BP_I"/>
</dbReference>
<reference evidence="6" key="1">
    <citation type="submission" date="2023-07" db="EMBL/GenBank/DDBJ databases">
        <title>Sorghum-associated microbial communities from plants grown in Nebraska, USA.</title>
        <authorList>
            <person name="Schachtman D."/>
        </authorList>
    </citation>
    <scope>NUCLEOTIDE SEQUENCE</scope>
    <source>
        <strain evidence="6">BE261</strain>
    </source>
</reference>
<evidence type="ECO:0000259" key="5">
    <source>
        <dbReference type="Pfam" id="PF13377"/>
    </source>
</evidence>
<feature type="domain" description="Transcriptional regulator LacI/GalR-like sensor" evidence="5">
    <location>
        <begin position="21"/>
        <end position="82"/>
    </location>
</feature>
<evidence type="ECO:0000313" key="7">
    <source>
        <dbReference type="Proteomes" id="UP001262032"/>
    </source>
</evidence>
<dbReference type="PANTHER" id="PTHR30146">
    <property type="entry name" value="LACI-RELATED TRANSCRIPTIONAL REPRESSOR"/>
    <property type="match status" value="1"/>
</dbReference>
<keyword evidence="2" id="KW-0238">DNA-binding</keyword>
<dbReference type="AlphaFoldDB" id="A0AAW8NFH0"/>
<comment type="caution">
    <text evidence="6">The sequence shown here is derived from an EMBL/GenBank/DDBJ whole genome shotgun (WGS) entry which is preliminary data.</text>
</comment>
<dbReference type="GO" id="GO:0003700">
    <property type="term" value="F:DNA-binding transcription factor activity"/>
    <property type="evidence" value="ECO:0007669"/>
    <property type="project" value="TreeGrafter"/>
</dbReference>
<proteinExistence type="predicted"/>
<evidence type="ECO:0000256" key="1">
    <source>
        <dbReference type="ARBA" id="ARBA00023015"/>
    </source>
</evidence>
<dbReference type="InterPro" id="IPR046335">
    <property type="entry name" value="LacI/GalR-like_sensor"/>
</dbReference>
<dbReference type="EMBL" id="JAVDWN010000014">
    <property type="protein sequence ID" value="MDR7165319.1"/>
    <property type="molecule type" value="Genomic_DNA"/>
</dbReference>
<dbReference type="GeneID" id="97423910"/>
<name>A0AAW8NFH0_PSEOX</name>
<dbReference type="SUPFAM" id="SSF53822">
    <property type="entry name" value="Periplasmic binding protein-like I"/>
    <property type="match status" value="1"/>
</dbReference>
<dbReference type="Gene3D" id="3.40.50.2300">
    <property type="match status" value="2"/>
</dbReference>
<accession>A0AAW8NFH0</accession>